<dbReference type="AlphaFoldDB" id="A0AAJ0F3X4"/>
<evidence type="ECO:0000259" key="1">
    <source>
        <dbReference type="Pfam" id="PF06985"/>
    </source>
</evidence>
<sequence>MDCPGCKQPRGTGGVRFVAKWAELTEGAAGECPRCMFCVAFVECIRRQRQTTRQLQKITVRPGERGLILLNGLSNPGENGIIVEIFRVEGRGENPLGITRVRRRLPPNTGHPETIGIVRPWIEECDLLHDTCKLRRQRPPFSPKRLLDLRDDRVVLREGLNPTKYACLSHCWGANAYSTITKTLSDNVDIFRSEGVPRDALTKTFREAVSVCRSLGIWHLWIDSFCIIQDSPEDWRDQAAQMADIYENAFLTIAASWAPDGSHGLFSDVPPMYHGYEVPGYPDVYVREAIADMPSSSTTSEGSRDWPLLRRGWVYQEMRLSPRILHFGRIEVLWRCVCARKNNSGHNATVADFQGNPNGFEKFTPPAYEELGREDPVRLWHQSIEDYSGLLLTFETDRMIALAAVTQRMHHLRGGQDRYLAGLWESSLVRDLNWMAVPAIERPTPKNRAFPSWSWASIATWVMYLMDTEPAFVSVKEVRYQPVGPDYLGEFTEARITLEGPVIDCSHNMARFAGQNLWAADRWTVTGEIEVIKYIPDYCWDGPTAMPDGFDGGNGWAYIIPIGVRRKDTTFCAIYVRRKGDFYERLGMVNIGIVGGEGLTADAHADRVVAAVEGLPRDSVSIV</sequence>
<evidence type="ECO:0000313" key="2">
    <source>
        <dbReference type="EMBL" id="KAK1749803.1"/>
    </source>
</evidence>
<dbReference type="EMBL" id="MU839852">
    <property type="protein sequence ID" value="KAK1749803.1"/>
    <property type="molecule type" value="Genomic_DNA"/>
</dbReference>
<keyword evidence="3" id="KW-1185">Reference proteome</keyword>
<comment type="caution">
    <text evidence="2">The sequence shown here is derived from an EMBL/GenBank/DDBJ whole genome shotgun (WGS) entry which is preliminary data.</text>
</comment>
<feature type="domain" description="Heterokaryon incompatibility" evidence="1">
    <location>
        <begin position="165"/>
        <end position="317"/>
    </location>
</feature>
<accession>A0AAJ0F3X4</accession>
<protein>
    <submittedName>
        <fullName evidence="2">Heterokaryon incompatibility protein-domain-containing protein</fullName>
    </submittedName>
</protein>
<name>A0AAJ0F3X4_9PEZI</name>
<dbReference type="PANTHER" id="PTHR33112">
    <property type="entry name" value="DOMAIN PROTEIN, PUTATIVE-RELATED"/>
    <property type="match status" value="1"/>
</dbReference>
<dbReference type="PANTHER" id="PTHR33112:SF13">
    <property type="entry name" value="HETEROKARYON INCOMPATIBILITY DOMAIN-CONTAINING PROTEIN"/>
    <property type="match status" value="1"/>
</dbReference>
<dbReference type="InterPro" id="IPR010730">
    <property type="entry name" value="HET"/>
</dbReference>
<evidence type="ECO:0000313" key="3">
    <source>
        <dbReference type="Proteomes" id="UP001239445"/>
    </source>
</evidence>
<gene>
    <name evidence="2" type="ORF">QBC47DRAFT_395355</name>
</gene>
<proteinExistence type="predicted"/>
<reference evidence="2" key="1">
    <citation type="submission" date="2023-06" db="EMBL/GenBank/DDBJ databases">
        <title>Genome-scale phylogeny and comparative genomics of the fungal order Sordariales.</title>
        <authorList>
            <consortium name="Lawrence Berkeley National Laboratory"/>
            <person name="Hensen N."/>
            <person name="Bonometti L."/>
            <person name="Westerberg I."/>
            <person name="Brannstrom I.O."/>
            <person name="Guillou S."/>
            <person name="Cros-Aarteil S."/>
            <person name="Calhoun S."/>
            <person name="Haridas S."/>
            <person name="Kuo A."/>
            <person name="Mondo S."/>
            <person name="Pangilinan J."/>
            <person name="Riley R."/>
            <person name="Labutti K."/>
            <person name="Andreopoulos B."/>
            <person name="Lipzen A."/>
            <person name="Chen C."/>
            <person name="Yanf M."/>
            <person name="Daum C."/>
            <person name="Ng V."/>
            <person name="Clum A."/>
            <person name="Steindorff A."/>
            <person name="Ohm R."/>
            <person name="Martin F."/>
            <person name="Silar P."/>
            <person name="Natvig D."/>
            <person name="Lalanne C."/>
            <person name="Gautier V."/>
            <person name="Ament-Velasquez S.L."/>
            <person name="Kruys A."/>
            <person name="Hutchinson M.I."/>
            <person name="Powell A.J."/>
            <person name="Barry K."/>
            <person name="Miller A.N."/>
            <person name="Grigoriev I.V."/>
            <person name="Debuchy R."/>
            <person name="Gladieux P."/>
            <person name="Thoren M.H."/>
            <person name="Johannesson H."/>
        </authorList>
    </citation>
    <scope>NUCLEOTIDE SEQUENCE</scope>
    <source>
        <strain evidence="2">PSN4</strain>
    </source>
</reference>
<dbReference type="Pfam" id="PF06985">
    <property type="entry name" value="HET"/>
    <property type="match status" value="1"/>
</dbReference>
<dbReference type="Proteomes" id="UP001239445">
    <property type="component" value="Unassembled WGS sequence"/>
</dbReference>
<organism evidence="2 3">
    <name type="scientific">Echria macrotheca</name>
    <dbReference type="NCBI Taxonomy" id="438768"/>
    <lineage>
        <taxon>Eukaryota</taxon>
        <taxon>Fungi</taxon>
        <taxon>Dikarya</taxon>
        <taxon>Ascomycota</taxon>
        <taxon>Pezizomycotina</taxon>
        <taxon>Sordariomycetes</taxon>
        <taxon>Sordariomycetidae</taxon>
        <taxon>Sordariales</taxon>
        <taxon>Schizotheciaceae</taxon>
        <taxon>Echria</taxon>
    </lineage>
</organism>
<feature type="non-terminal residue" evidence="2">
    <location>
        <position position="1"/>
    </location>
</feature>